<evidence type="ECO:0000256" key="1">
    <source>
        <dbReference type="SAM" id="MobiDB-lite"/>
    </source>
</evidence>
<reference evidence="2 3" key="1">
    <citation type="submission" date="2021-02" db="EMBL/GenBank/DDBJ databases">
        <title>Porcisia hertigi Genome sequencing and assembly.</title>
        <authorList>
            <person name="Almutairi H."/>
            <person name="Gatherer D."/>
        </authorList>
    </citation>
    <scope>NUCLEOTIDE SEQUENCE [LARGE SCALE GENOMIC DNA]</scope>
    <source>
        <strain evidence="2 3">C119</strain>
    </source>
</reference>
<feature type="compositionally biased region" description="Polar residues" evidence="1">
    <location>
        <begin position="530"/>
        <end position="547"/>
    </location>
</feature>
<feature type="region of interest" description="Disordered" evidence="1">
    <location>
        <begin position="1179"/>
        <end position="1199"/>
    </location>
</feature>
<dbReference type="Proteomes" id="UP000674318">
    <property type="component" value="Unassembled WGS sequence"/>
</dbReference>
<dbReference type="RefSeq" id="XP_067754445.1">
    <property type="nucleotide sequence ID" value="XM_067898288.1"/>
</dbReference>
<evidence type="ECO:0000313" key="3">
    <source>
        <dbReference type="Proteomes" id="UP000674318"/>
    </source>
</evidence>
<gene>
    <name evidence="2" type="ORF">JKF63_02248</name>
</gene>
<evidence type="ECO:0000313" key="2">
    <source>
        <dbReference type="EMBL" id="KAG5495193.1"/>
    </source>
</evidence>
<dbReference type="SUPFAM" id="SSF50998">
    <property type="entry name" value="Quinoprotein alcohol dehydrogenase-like"/>
    <property type="match status" value="1"/>
</dbReference>
<feature type="region of interest" description="Disordered" evidence="1">
    <location>
        <begin position="599"/>
        <end position="623"/>
    </location>
</feature>
<sequence length="1406" mass="149896">MFEVNNVASDLILTPRGTAAPAGDNDGEGGEAGVGIEEFSGLLDGTDARYMGIANKRVFSTPRVGVSVANSTSQHAYPMPSSSMYSRDMLSTPVTRSFVTASSAVTMATMSQQLTPVRHPSLGRLSQQHTPYHHCTSYDHDRYQRLLTNAVLSGSEAGRSSSVLSFPMRTPTRVGRPGCQATPDPSVTSGGTQRGTALSDNHFASRTSILEAPKEMTSIVNSACPSQGQTTALIDERARPLVGPAAGKAQQGGGFMDGTSLWSPWEHARRGGEGASDIAGLENASDDSVHNSCTPAPLVYFQRAPSVWPSSLPMSMRPPSTRNNCNSRRGVDESCGAVVLSLTATEEDEAGSSLHAVQRAQRTCEGFGVAEVSGFPHTPVLTHSDPTAYMSVAGASSFTPRNSPCASLPEGEAGELDGANTPHCLLPPSMAQYASFYTPPAPAPVLPTLELPGSRHRKVHEVEGGKPPALFLSTPLDCVTEASCATPRAPSVTASLTSAEPPSSSAGKWVLATTRTSSLPPDSVHRRSTDNSALSSSSIRRQLATPQNRLFTPVRRADNSIRSALATGPSATASGDMFCNLWSSPRPRSAPLDVASSTKLPATHHRGVSHRREGGAGATHSHAHGQLQQLRSHTRFTFEFIRALTAGHVSTDARHQSMFWGCFGILVAQLREVWCVGKANPFRLFPSLDVWPAWMPCMEELEVTAVCTTERLSLVQWEAASITTDTPEESPPIVVYAVIGTSAGDVFVYGYSKCSPTLIDAIPVTLDTEQGLAQSTYTVRLQQQGVLQRADRVRGSDGVSNVHTSDSTVHESPTIGGNTVSVVRVIDHWLYIGDQSGNVARYNLRNSCFLQSVSGAESPPTRTPTSVKRAEGKERDYCYDPAIGRLLLRLRSRIPDRGVKPPLLLTRASPRAKSSTHTQSAPAASTPMQRFHYAVNVGEPVYHLEVTSNQSYIAVGTQTRLLVYRTAQLTRVSVTSSSLQSPLLPSHASFTGTSVGPSYHTGGSCDSYAMHEHGDSATPQVVVSHASQPMRCFAWMLCDYESLMQSPDARALEERHSAFSHTGDDDSDASCLVVPTSDDEVSIEGAPPGFSAQCSAYSRHTPIPSLVYATACQQPIEVAESQSPQHPAPQMKTDIRVFRVATQTTVTSCTLDYPVHVLTVLSGTTKIIVGTGGAMKLGHGGPLGAPSSADQRPTTSSQTLADSFRGLSLSSSGTFPALRATSLATAAAGAATTFISQAVVGHRPSLAVLAAETLRHRPHTTRITTHHAVPMDAGAAHVQQRQQGVHARETKKGYMFLLELCPADDPAVIGDEGVEYRVYLRVRGEVRLGEGESALCGALSPEQDHIAVLICPTESDPPTVASPPLDASRTRMKVWRIDADVPSASIVSNPRGLLSLSESQQIENLR</sequence>
<protein>
    <submittedName>
        <fullName evidence="2">Uncharacterized protein</fullName>
    </submittedName>
</protein>
<dbReference type="OrthoDB" id="242287at2759"/>
<feature type="region of interest" description="Disordered" evidence="1">
    <location>
        <begin position="162"/>
        <end position="201"/>
    </location>
</feature>
<comment type="caution">
    <text evidence="2">The sequence shown here is derived from an EMBL/GenBank/DDBJ whole genome shotgun (WGS) entry which is preliminary data.</text>
</comment>
<organism evidence="2 3">
    <name type="scientific">Porcisia hertigi</name>
    <dbReference type="NCBI Taxonomy" id="2761500"/>
    <lineage>
        <taxon>Eukaryota</taxon>
        <taxon>Discoba</taxon>
        <taxon>Euglenozoa</taxon>
        <taxon>Kinetoplastea</taxon>
        <taxon>Metakinetoplastina</taxon>
        <taxon>Trypanosomatida</taxon>
        <taxon>Trypanosomatidae</taxon>
        <taxon>Leishmaniinae</taxon>
        <taxon>Porcisia</taxon>
    </lineage>
</organism>
<proteinExistence type="predicted"/>
<dbReference type="GeneID" id="94288365"/>
<feature type="compositionally biased region" description="Polar residues" evidence="1">
    <location>
        <begin position="1188"/>
        <end position="1199"/>
    </location>
</feature>
<feature type="region of interest" description="Disordered" evidence="1">
    <location>
        <begin position="514"/>
        <end position="547"/>
    </location>
</feature>
<name>A0A836IIC2_9TRYP</name>
<accession>A0A836IIC2</accession>
<dbReference type="EMBL" id="JAFJZO010000033">
    <property type="protein sequence ID" value="KAG5495193.1"/>
    <property type="molecule type" value="Genomic_DNA"/>
</dbReference>
<feature type="region of interest" description="Disordered" evidence="1">
    <location>
        <begin position="792"/>
        <end position="813"/>
    </location>
</feature>
<dbReference type="InterPro" id="IPR011047">
    <property type="entry name" value="Quinoprotein_ADH-like_sf"/>
</dbReference>
<feature type="compositionally biased region" description="Polar residues" evidence="1">
    <location>
        <begin position="183"/>
        <end position="201"/>
    </location>
</feature>
<keyword evidence="3" id="KW-1185">Reference proteome</keyword>
<feature type="compositionally biased region" description="Polar residues" evidence="1">
    <location>
        <begin position="798"/>
        <end position="813"/>
    </location>
</feature>
<dbReference type="KEGG" id="phet:94288365"/>